<keyword evidence="4" id="KW-0520">NAD</keyword>
<evidence type="ECO:0000256" key="5">
    <source>
        <dbReference type="ARBA" id="ARBA00024347"/>
    </source>
</evidence>
<dbReference type="GO" id="GO:0016779">
    <property type="term" value="F:nucleotidyltransferase activity"/>
    <property type="evidence" value="ECO:0007669"/>
    <property type="project" value="UniProtKB-KW"/>
</dbReference>
<dbReference type="Pfam" id="PF18084">
    <property type="entry name" value="ARTD15_N"/>
    <property type="match status" value="1"/>
</dbReference>
<dbReference type="Proteomes" id="UP000037069">
    <property type="component" value="Unassembled WGS sequence"/>
</dbReference>
<evidence type="ECO:0000256" key="3">
    <source>
        <dbReference type="ARBA" id="ARBA00022695"/>
    </source>
</evidence>
<keyword evidence="9" id="KW-1185">Reference proteome</keyword>
<sequence length="403" mass="46346">MLKTTTAKLSPKRKQCNNDKPKQETTQIQEEPITQISATAIQLPEPIALNEHSLDCYEPASQQQLQECAEYLNKAQTLQYALETDLVACDAKWTLFVAAALSYRYDSVLKPFPPQFSAEQTGCKIDILMSVINDTPKLRVILQNLMEQNYTEINREVTDLLYWVLIEMREPALRLVEGEELYSLLTSIDEKALKFKPTHVFEVQALTGFHSEVAFRNRTLNLPLKLAFMGNKFDNYFNILQNGFTQYPENNKNYLELTTDLKKSLQHSPNCAAWGASQCGSIIACTAICEFALDAEMDSIIPDKQSKSCVNIQLRNLENIRVRYLIFYGKRFPRRHLPKRRFLSWIFHHKYSLSLISYMLFLLSIGFANSDSGESFKLYVCQKIDSILDFCRRAITRDPIQSA</sequence>
<dbReference type="GO" id="GO:0016757">
    <property type="term" value="F:glycosyltransferase activity"/>
    <property type="evidence" value="ECO:0007669"/>
    <property type="project" value="UniProtKB-KW"/>
</dbReference>
<keyword evidence="2" id="KW-0808">Transferase</keyword>
<evidence type="ECO:0000313" key="8">
    <source>
        <dbReference type="EMBL" id="KNC20927.1"/>
    </source>
</evidence>
<keyword evidence="1" id="KW-0328">Glycosyltransferase</keyword>
<evidence type="ECO:0000259" key="7">
    <source>
        <dbReference type="Pfam" id="PF18084"/>
    </source>
</evidence>
<dbReference type="OrthoDB" id="19501at2759"/>
<evidence type="ECO:0000313" key="9">
    <source>
        <dbReference type="Proteomes" id="UP000037069"/>
    </source>
</evidence>
<proteinExistence type="inferred from homology"/>
<protein>
    <recommendedName>
        <fullName evidence="7">PARP16 N-terminal domain-containing protein</fullName>
    </recommendedName>
</protein>
<feature type="region of interest" description="Disordered" evidence="6">
    <location>
        <begin position="1"/>
        <end position="30"/>
    </location>
</feature>
<gene>
    <name evidence="8" type="ORF">FF38_00292</name>
</gene>
<dbReference type="STRING" id="7375.A0A0L0BLM5"/>
<name>A0A0L0BLM5_LUCCU</name>
<comment type="caution">
    <text evidence="8">The sequence shown here is derived from an EMBL/GenBank/DDBJ whole genome shotgun (WGS) entry which is preliminary data.</text>
</comment>
<evidence type="ECO:0000256" key="1">
    <source>
        <dbReference type="ARBA" id="ARBA00022676"/>
    </source>
</evidence>
<dbReference type="EMBL" id="JRES01001695">
    <property type="protein sequence ID" value="KNC20927.1"/>
    <property type="molecule type" value="Genomic_DNA"/>
</dbReference>
<organism evidence="8 9">
    <name type="scientific">Lucilia cuprina</name>
    <name type="common">Green bottle fly</name>
    <name type="synonym">Australian sheep blowfly</name>
    <dbReference type="NCBI Taxonomy" id="7375"/>
    <lineage>
        <taxon>Eukaryota</taxon>
        <taxon>Metazoa</taxon>
        <taxon>Ecdysozoa</taxon>
        <taxon>Arthropoda</taxon>
        <taxon>Hexapoda</taxon>
        <taxon>Insecta</taxon>
        <taxon>Pterygota</taxon>
        <taxon>Neoptera</taxon>
        <taxon>Endopterygota</taxon>
        <taxon>Diptera</taxon>
        <taxon>Brachycera</taxon>
        <taxon>Muscomorpha</taxon>
        <taxon>Oestroidea</taxon>
        <taxon>Calliphoridae</taxon>
        <taxon>Luciliinae</taxon>
        <taxon>Lucilia</taxon>
    </lineage>
</organism>
<dbReference type="PANTHER" id="PTHR21328">
    <property type="entry name" value="POLY ADP-RIBOSE POLYMERASE FAMILY, MEMBER PARP"/>
    <property type="match status" value="1"/>
</dbReference>
<evidence type="ECO:0000256" key="4">
    <source>
        <dbReference type="ARBA" id="ARBA00023027"/>
    </source>
</evidence>
<dbReference type="OMA" id="LLYGQSC"/>
<dbReference type="AlphaFoldDB" id="A0A0L0BLM5"/>
<evidence type="ECO:0000256" key="2">
    <source>
        <dbReference type="ARBA" id="ARBA00022679"/>
    </source>
</evidence>
<feature type="domain" description="PARP16 N-terminal" evidence="7">
    <location>
        <begin position="81"/>
        <end position="165"/>
    </location>
</feature>
<accession>A0A0L0BLM5</accession>
<dbReference type="InterPro" id="IPR051838">
    <property type="entry name" value="ARTD_PARP"/>
</dbReference>
<evidence type="ECO:0000256" key="6">
    <source>
        <dbReference type="SAM" id="MobiDB-lite"/>
    </source>
</evidence>
<dbReference type="InterPro" id="IPR041400">
    <property type="entry name" value="PARP16_N"/>
</dbReference>
<reference evidence="8 9" key="1">
    <citation type="journal article" date="2015" name="Nat. Commun.">
        <title>Lucilia cuprina genome unlocks parasitic fly biology to underpin future interventions.</title>
        <authorList>
            <person name="Anstead C.A."/>
            <person name="Korhonen P.K."/>
            <person name="Young N.D."/>
            <person name="Hall R.S."/>
            <person name="Jex A.R."/>
            <person name="Murali S.C."/>
            <person name="Hughes D.S."/>
            <person name="Lee S.F."/>
            <person name="Perry T."/>
            <person name="Stroehlein A.J."/>
            <person name="Ansell B.R."/>
            <person name="Breugelmans B."/>
            <person name="Hofmann A."/>
            <person name="Qu J."/>
            <person name="Dugan S."/>
            <person name="Lee S.L."/>
            <person name="Chao H."/>
            <person name="Dinh H."/>
            <person name="Han Y."/>
            <person name="Doddapaneni H.V."/>
            <person name="Worley K.C."/>
            <person name="Muzny D.M."/>
            <person name="Ioannidis P."/>
            <person name="Waterhouse R.M."/>
            <person name="Zdobnov E.M."/>
            <person name="James P.J."/>
            <person name="Bagnall N.H."/>
            <person name="Kotze A.C."/>
            <person name="Gibbs R.A."/>
            <person name="Richards S."/>
            <person name="Batterham P."/>
            <person name="Gasser R.B."/>
        </authorList>
    </citation>
    <scope>NUCLEOTIDE SEQUENCE [LARGE SCALE GENOMIC DNA]</scope>
    <source>
        <strain evidence="8 9">LS</strain>
        <tissue evidence="8">Full body</tissue>
    </source>
</reference>
<keyword evidence="3" id="KW-0548">Nucleotidyltransferase</keyword>
<comment type="similarity">
    <text evidence="5">Belongs to the ARTD/PARP family.</text>
</comment>